<dbReference type="AlphaFoldDB" id="A0A835CIU2"/>
<sequence>MLILKEIVLRLQDVISHVSYFLPHDSYLMYYSIGTWAYLGWHGMTGSKFCYPSFFIFFSTKAFLSDLIICSSSTLSSSTRIWYTMQVKLLRMLLTVDIGRMLFSTKYTQFLALLAILCYWQIPCFTDELWYHLWDMYSSNHWLHAPSQACFNRLSRNSGQLFPQSVAHPGLATEEGSLRFSGYGHNAIANRKRI</sequence>
<organism evidence="1 2">
    <name type="scientific">Senna tora</name>
    <dbReference type="NCBI Taxonomy" id="362788"/>
    <lineage>
        <taxon>Eukaryota</taxon>
        <taxon>Viridiplantae</taxon>
        <taxon>Streptophyta</taxon>
        <taxon>Embryophyta</taxon>
        <taxon>Tracheophyta</taxon>
        <taxon>Spermatophyta</taxon>
        <taxon>Magnoliopsida</taxon>
        <taxon>eudicotyledons</taxon>
        <taxon>Gunneridae</taxon>
        <taxon>Pentapetalae</taxon>
        <taxon>rosids</taxon>
        <taxon>fabids</taxon>
        <taxon>Fabales</taxon>
        <taxon>Fabaceae</taxon>
        <taxon>Caesalpinioideae</taxon>
        <taxon>Cassia clade</taxon>
        <taxon>Senna</taxon>
    </lineage>
</organism>
<name>A0A835CIU2_9FABA</name>
<dbReference type="EMBL" id="JAAIUW010000002">
    <property type="protein sequence ID" value="KAF7841590.1"/>
    <property type="molecule type" value="Genomic_DNA"/>
</dbReference>
<proteinExistence type="predicted"/>
<evidence type="ECO:0000313" key="1">
    <source>
        <dbReference type="EMBL" id="KAF7841590.1"/>
    </source>
</evidence>
<evidence type="ECO:0000313" key="2">
    <source>
        <dbReference type="Proteomes" id="UP000634136"/>
    </source>
</evidence>
<dbReference type="Proteomes" id="UP000634136">
    <property type="component" value="Unassembled WGS sequence"/>
</dbReference>
<keyword evidence="2" id="KW-1185">Reference proteome</keyword>
<accession>A0A835CIU2</accession>
<comment type="caution">
    <text evidence="1">The sequence shown here is derived from an EMBL/GenBank/DDBJ whole genome shotgun (WGS) entry which is preliminary data.</text>
</comment>
<protein>
    <submittedName>
        <fullName evidence="1">Uncharacterized protein</fullName>
    </submittedName>
</protein>
<reference evidence="1" key="1">
    <citation type="submission" date="2020-09" db="EMBL/GenBank/DDBJ databases">
        <title>Genome-Enabled Discovery of Anthraquinone Biosynthesis in Senna tora.</title>
        <authorList>
            <person name="Kang S.-H."/>
            <person name="Pandey R.P."/>
            <person name="Lee C.-M."/>
            <person name="Sim J.-S."/>
            <person name="Jeong J.-T."/>
            <person name="Choi B.-S."/>
            <person name="Jung M."/>
            <person name="Ginzburg D."/>
            <person name="Zhao K."/>
            <person name="Won S.Y."/>
            <person name="Oh T.-J."/>
            <person name="Yu Y."/>
            <person name="Kim N.-H."/>
            <person name="Lee O.R."/>
            <person name="Lee T.-H."/>
            <person name="Bashyal P."/>
            <person name="Kim T.-S."/>
            <person name="Lee W.-H."/>
            <person name="Kawkins C."/>
            <person name="Kim C.-K."/>
            <person name="Kim J.S."/>
            <person name="Ahn B.O."/>
            <person name="Rhee S.Y."/>
            <person name="Sohng J.K."/>
        </authorList>
    </citation>
    <scope>NUCLEOTIDE SEQUENCE</scope>
    <source>
        <tissue evidence="1">Leaf</tissue>
    </source>
</reference>
<gene>
    <name evidence="1" type="ORF">G2W53_003888</name>
</gene>